<keyword evidence="4" id="KW-1185">Reference proteome</keyword>
<dbReference type="RefSeq" id="WP_243359155.1">
    <property type="nucleotide sequence ID" value="NZ_JALGBH010000001.1"/>
</dbReference>
<feature type="domain" description="Chemotaxis methyl-accepting receptor HlyB-like 4HB MCP" evidence="2">
    <location>
        <begin position="6"/>
        <end position="182"/>
    </location>
</feature>
<gene>
    <name evidence="3" type="ORF">MMF97_03375</name>
</gene>
<keyword evidence="1" id="KW-1133">Transmembrane helix</keyword>
<dbReference type="PROSITE" id="PS51257">
    <property type="entry name" value="PROKAR_LIPOPROTEIN"/>
    <property type="match status" value="1"/>
</dbReference>
<evidence type="ECO:0000256" key="1">
    <source>
        <dbReference type="SAM" id="Phobius"/>
    </source>
</evidence>
<accession>A0ABS9ZT15</accession>
<organism evidence="3 4">
    <name type="scientific">Pedobacter montanisoli</name>
    <dbReference type="NCBI Taxonomy" id="2923277"/>
    <lineage>
        <taxon>Bacteria</taxon>
        <taxon>Pseudomonadati</taxon>
        <taxon>Bacteroidota</taxon>
        <taxon>Sphingobacteriia</taxon>
        <taxon>Sphingobacteriales</taxon>
        <taxon>Sphingobacteriaceae</taxon>
        <taxon>Pedobacter</taxon>
    </lineage>
</organism>
<evidence type="ECO:0000313" key="4">
    <source>
        <dbReference type="Proteomes" id="UP001165460"/>
    </source>
</evidence>
<dbReference type="EMBL" id="JALGBH010000001">
    <property type="protein sequence ID" value="MCJ0741740.1"/>
    <property type="molecule type" value="Genomic_DNA"/>
</dbReference>
<evidence type="ECO:0000313" key="3">
    <source>
        <dbReference type="EMBL" id="MCJ0741740.1"/>
    </source>
</evidence>
<keyword evidence="1" id="KW-0812">Transmembrane</keyword>
<dbReference type="Pfam" id="PF12729">
    <property type="entry name" value="4HB_MCP_1"/>
    <property type="match status" value="1"/>
</dbReference>
<feature type="transmembrane region" description="Helical" evidence="1">
    <location>
        <begin position="12"/>
        <end position="28"/>
    </location>
</feature>
<keyword evidence="1" id="KW-0472">Membrane</keyword>
<sequence>MAYTLKQKTKIALLLFAIMACMLLIRVLEDRSMIKMEKAFSSLYKDRLIPATDLFFISEKLYTKKYYLEDYVYRSEKSLPLQQLKLKFNDLNQGIDSLIGSYEKTFLINKEKVSLAHLKVKLAENRKLEENLMGTSHSDESQIRELYHSINEKSFRNITALLKELTQVQSSIGKEISRETEKIIKGTKLYSNAQLVLAIIIGILIVGIIFTSNAIKVKNDHFRLN</sequence>
<name>A0ABS9ZT15_9SPHI</name>
<dbReference type="InterPro" id="IPR024478">
    <property type="entry name" value="HlyB_4HB_MCP"/>
</dbReference>
<comment type="caution">
    <text evidence="3">The sequence shown here is derived from an EMBL/GenBank/DDBJ whole genome shotgun (WGS) entry which is preliminary data.</text>
</comment>
<dbReference type="Proteomes" id="UP001165460">
    <property type="component" value="Unassembled WGS sequence"/>
</dbReference>
<protein>
    <submittedName>
        <fullName evidence="3">MCP four helix bundle domain-containing protein</fullName>
    </submittedName>
</protein>
<evidence type="ECO:0000259" key="2">
    <source>
        <dbReference type="Pfam" id="PF12729"/>
    </source>
</evidence>
<feature type="transmembrane region" description="Helical" evidence="1">
    <location>
        <begin position="195"/>
        <end position="215"/>
    </location>
</feature>
<reference evidence="3" key="1">
    <citation type="submission" date="2022-03" db="EMBL/GenBank/DDBJ databases">
        <authorList>
            <person name="Woo C.Y."/>
        </authorList>
    </citation>
    <scope>NUCLEOTIDE SEQUENCE</scope>
    <source>
        <strain evidence="3">CYS-01</strain>
    </source>
</reference>
<proteinExistence type="predicted"/>